<proteinExistence type="predicted"/>
<accession>A0ABV1K3G0</accession>
<evidence type="ECO:0000313" key="2">
    <source>
        <dbReference type="Proteomes" id="UP001464923"/>
    </source>
</evidence>
<dbReference type="RefSeq" id="WP_349302455.1">
    <property type="nucleotide sequence ID" value="NZ_JBEDNP010000023.1"/>
</dbReference>
<reference evidence="1 2" key="1">
    <citation type="submission" date="2024-03" db="EMBL/GenBank/DDBJ databases">
        <title>Draft genome sequence of Pseudonocardia tropica JCM 19149.</title>
        <authorList>
            <person name="Butdee W."/>
            <person name="Duangmal K."/>
        </authorList>
    </citation>
    <scope>NUCLEOTIDE SEQUENCE [LARGE SCALE GENOMIC DNA]</scope>
    <source>
        <strain evidence="1 2">JCM 19149</strain>
    </source>
</reference>
<keyword evidence="2" id="KW-1185">Reference proteome</keyword>
<dbReference type="EMBL" id="JBEDNP010000023">
    <property type="protein sequence ID" value="MEQ3542093.1"/>
    <property type="molecule type" value="Genomic_DNA"/>
</dbReference>
<sequence length="99" mass="10628">MVVNESPAQRRASRLRENKRRCHEAAGVLRHRINQGLYAGMRGTTEGYALAALLEAAGFELDRLPQLTARATLASVDELLDDAPTKPGAVAPLTAGEGF</sequence>
<evidence type="ECO:0000313" key="1">
    <source>
        <dbReference type="EMBL" id="MEQ3542093.1"/>
    </source>
</evidence>
<gene>
    <name evidence="1" type="ORF">WHI96_25085</name>
</gene>
<name>A0ABV1K3G0_9PSEU</name>
<protein>
    <submittedName>
        <fullName evidence="1">Uncharacterized protein</fullName>
    </submittedName>
</protein>
<organism evidence="1 2">
    <name type="scientific">Pseudonocardia tropica</name>
    <dbReference type="NCBI Taxonomy" id="681289"/>
    <lineage>
        <taxon>Bacteria</taxon>
        <taxon>Bacillati</taxon>
        <taxon>Actinomycetota</taxon>
        <taxon>Actinomycetes</taxon>
        <taxon>Pseudonocardiales</taxon>
        <taxon>Pseudonocardiaceae</taxon>
        <taxon>Pseudonocardia</taxon>
    </lineage>
</organism>
<comment type="caution">
    <text evidence="1">The sequence shown here is derived from an EMBL/GenBank/DDBJ whole genome shotgun (WGS) entry which is preliminary data.</text>
</comment>
<dbReference type="Proteomes" id="UP001464923">
    <property type="component" value="Unassembled WGS sequence"/>
</dbReference>